<dbReference type="RefSeq" id="WP_317490824.1">
    <property type="nucleotide sequence ID" value="NZ_CP136051.1"/>
</dbReference>
<keyword evidence="2" id="KW-0812">Transmembrane</keyword>
<feature type="signal peptide" evidence="3">
    <location>
        <begin position="1"/>
        <end position="23"/>
    </location>
</feature>
<dbReference type="Pfam" id="PF13424">
    <property type="entry name" value="TPR_12"/>
    <property type="match status" value="3"/>
</dbReference>
<evidence type="ECO:0000259" key="4">
    <source>
        <dbReference type="Pfam" id="PF02518"/>
    </source>
</evidence>
<dbReference type="InterPro" id="IPR050640">
    <property type="entry name" value="Bact_2-comp_sensor_kinase"/>
</dbReference>
<keyword evidence="2" id="KW-1133">Transmembrane helix</keyword>
<dbReference type="SUPFAM" id="SSF55874">
    <property type="entry name" value="ATPase domain of HSP90 chaperone/DNA topoisomerase II/histidine kinase"/>
    <property type="match status" value="1"/>
</dbReference>
<feature type="transmembrane region" description="Helical" evidence="2">
    <location>
        <begin position="427"/>
        <end position="447"/>
    </location>
</feature>
<keyword evidence="1" id="KW-0802">TPR repeat</keyword>
<dbReference type="PANTHER" id="PTHR34220:SF7">
    <property type="entry name" value="SENSOR HISTIDINE KINASE YPDA"/>
    <property type="match status" value="1"/>
</dbReference>
<dbReference type="Gene3D" id="1.25.40.10">
    <property type="entry name" value="Tetratricopeptide repeat domain"/>
    <property type="match status" value="2"/>
</dbReference>
<accession>A0ABZ0IT57</accession>
<keyword evidence="2" id="KW-0472">Membrane</keyword>
<feature type="chain" id="PRO_5046055939" evidence="3">
    <location>
        <begin position="24"/>
        <end position="665"/>
    </location>
</feature>
<evidence type="ECO:0000313" key="7">
    <source>
        <dbReference type="Proteomes" id="UP001302349"/>
    </source>
</evidence>
<protein>
    <submittedName>
        <fullName evidence="6">Tetratricopeptide repeat protein</fullName>
    </submittedName>
</protein>
<feature type="repeat" description="TPR" evidence="1">
    <location>
        <begin position="350"/>
        <end position="383"/>
    </location>
</feature>
<dbReference type="Pfam" id="PF02518">
    <property type="entry name" value="HATPase_c"/>
    <property type="match status" value="1"/>
</dbReference>
<feature type="domain" description="Signal transduction histidine kinase internal region" evidence="5">
    <location>
        <begin position="462"/>
        <end position="541"/>
    </location>
</feature>
<dbReference type="PANTHER" id="PTHR34220">
    <property type="entry name" value="SENSOR HISTIDINE KINASE YPDA"/>
    <property type="match status" value="1"/>
</dbReference>
<dbReference type="InterPro" id="IPR011990">
    <property type="entry name" value="TPR-like_helical_dom_sf"/>
</dbReference>
<dbReference type="SUPFAM" id="SSF48452">
    <property type="entry name" value="TPR-like"/>
    <property type="match status" value="2"/>
</dbReference>
<evidence type="ECO:0000256" key="3">
    <source>
        <dbReference type="SAM" id="SignalP"/>
    </source>
</evidence>
<dbReference type="Gene3D" id="3.30.565.10">
    <property type="entry name" value="Histidine kinase-like ATPase, C-terminal domain"/>
    <property type="match status" value="1"/>
</dbReference>
<evidence type="ECO:0000256" key="1">
    <source>
        <dbReference type="PROSITE-ProRule" id="PRU00339"/>
    </source>
</evidence>
<keyword evidence="3" id="KW-0732">Signal</keyword>
<evidence type="ECO:0000313" key="6">
    <source>
        <dbReference type="EMBL" id="WOK08179.1"/>
    </source>
</evidence>
<feature type="domain" description="Histidine kinase/HSP90-like ATPase" evidence="4">
    <location>
        <begin position="566"/>
        <end position="661"/>
    </location>
</feature>
<proteinExistence type="predicted"/>
<sequence>MRQRFVREFVPMFLLLFAANVHAKQSGASELEKLFTEASSVLCQDMAKTDSLAARLLEVAQQAKDVSYQARAYKLMGDNASCQQQFQKAIQGHGRAAALFGQVGDDEFTIRSLVNLSNSYLKLSKTDSALAALNQAELINRRLKSDFMAAQIYLVKASYYSDFSKNDSVVFYSLKALSLAEKIPDESTINRAVITLGAAYYQNEDYQLAIRYFRKSREQLLSQTNQANLSIVNYNMANSYTALNMYDSATYFYQQALESPGVEGNKFLQAYFYEGLAEMQGRMGLYKESIANHLKAIELCKEVGEKRNLSAAYVNLSEIFLKTGKTAEAIRYAELGAGLSHDIEFIEKESDAYWMLSNAYRASGRYKEGLEALHKFYKLDSTMLNQTKALQISDLNIKYETEKKENEIDRLAQMAEIQALQLSQQRYLIIGGAIVLLLVIAILVLYYRQRADRQTQALTQLEQKALRSQLNPHFIFNALGAIQNYMLQNKPQDAASFMSRFARLMRQILENSREDFISLDEEVATLENYLELQLLRFNNSFEYELTVDEAIDPEEVSIPPMFAQPLIENALEHGLKGKIDGARVKITFRQEGEYVLLTVEDNGKGIASEVKAREGHKSLAGVITNERIELFNAGLKSKIRMIVEDLAGVGSSGTRVQLMLPYREG</sequence>
<evidence type="ECO:0000259" key="5">
    <source>
        <dbReference type="Pfam" id="PF06580"/>
    </source>
</evidence>
<dbReference type="InterPro" id="IPR003594">
    <property type="entry name" value="HATPase_dom"/>
</dbReference>
<reference evidence="6 7" key="1">
    <citation type="journal article" date="2023" name="Microbiol. Resour. Announc.">
        <title>Complete Genome Sequence of Imperialibacter roseus strain P4T.</title>
        <authorList>
            <person name="Tizabi D.R."/>
            <person name="Bachvaroff T."/>
            <person name="Hill R.T."/>
        </authorList>
    </citation>
    <scope>NUCLEOTIDE SEQUENCE [LARGE SCALE GENOMIC DNA]</scope>
    <source>
        <strain evidence="6 7">P4T</strain>
    </source>
</reference>
<dbReference type="Proteomes" id="UP001302349">
    <property type="component" value="Chromosome"/>
</dbReference>
<dbReference type="EMBL" id="CP136051">
    <property type="protein sequence ID" value="WOK08179.1"/>
    <property type="molecule type" value="Genomic_DNA"/>
</dbReference>
<dbReference type="SMART" id="SM00028">
    <property type="entry name" value="TPR"/>
    <property type="match status" value="7"/>
</dbReference>
<dbReference type="Pfam" id="PF06580">
    <property type="entry name" value="His_kinase"/>
    <property type="match status" value="1"/>
</dbReference>
<keyword evidence="7" id="KW-1185">Reference proteome</keyword>
<gene>
    <name evidence="6" type="ORF">RT717_05965</name>
</gene>
<organism evidence="6 7">
    <name type="scientific">Imperialibacter roseus</name>
    <dbReference type="NCBI Taxonomy" id="1324217"/>
    <lineage>
        <taxon>Bacteria</taxon>
        <taxon>Pseudomonadati</taxon>
        <taxon>Bacteroidota</taxon>
        <taxon>Cytophagia</taxon>
        <taxon>Cytophagales</taxon>
        <taxon>Flammeovirgaceae</taxon>
        <taxon>Imperialibacter</taxon>
    </lineage>
</organism>
<dbReference type="InterPro" id="IPR019734">
    <property type="entry name" value="TPR_rpt"/>
</dbReference>
<dbReference type="InterPro" id="IPR036890">
    <property type="entry name" value="HATPase_C_sf"/>
</dbReference>
<evidence type="ECO:0000256" key="2">
    <source>
        <dbReference type="SAM" id="Phobius"/>
    </source>
</evidence>
<dbReference type="Pfam" id="PF13181">
    <property type="entry name" value="TPR_8"/>
    <property type="match status" value="1"/>
</dbReference>
<name>A0ABZ0IT57_9BACT</name>
<dbReference type="PROSITE" id="PS50005">
    <property type="entry name" value="TPR"/>
    <property type="match status" value="1"/>
</dbReference>
<dbReference type="InterPro" id="IPR010559">
    <property type="entry name" value="Sig_transdc_His_kin_internal"/>
</dbReference>